<dbReference type="HOGENOM" id="CLU_028567_25_0_1"/>
<dbReference type="SMR" id="A0A0E0N8A1"/>
<evidence type="ECO:0000256" key="7">
    <source>
        <dbReference type="SAM" id="MobiDB-lite"/>
    </source>
</evidence>
<dbReference type="STRING" id="4529.A0A0E0N8A1"/>
<dbReference type="InterPro" id="IPR044676">
    <property type="entry name" value="EOBI/EOBII-like_plant"/>
</dbReference>
<dbReference type="GO" id="GO:0005634">
    <property type="term" value="C:nucleus"/>
    <property type="evidence" value="ECO:0007669"/>
    <property type="project" value="UniProtKB-SubCell"/>
</dbReference>
<dbReference type="SMART" id="SM00717">
    <property type="entry name" value="SANT"/>
    <property type="match status" value="2"/>
</dbReference>
<dbReference type="PANTHER" id="PTHR45675:SF125">
    <property type="entry name" value="MYB DNA-BINDING DOMAIN SUPERFAMILY PROTEIN-RELATED"/>
    <property type="match status" value="1"/>
</dbReference>
<dbReference type="FunFam" id="1.10.10.60:FF:000517">
    <property type="entry name" value="MYB-related transcription factor"/>
    <property type="match status" value="1"/>
</dbReference>
<comment type="subcellular location">
    <subcellularLocation>
        <location evidence="1">Nucleus</location>
    </subcellularLocation>
</comment>
<feature type="domain" description="Myb-like" evidence="8">
    <location>
        <begin position="106"/>
        <end position="156"/>
    </location>
</feature>
<evidence type="ECO:0000313" key="11">
    <source>
        <dbReference type="Proteomes" id="UP000008022"/>
    </source>
</evidence>
<dbReference type="OMA" id="QSDDHHN"/>
<evidence type="ECO:0000256" key="1">
    <source>
        <dbReference type="ARBA" id="ARBA00004123"/>
    </source>
</evidence>
<dbReference type="PROSITE" id="PS51257">
    <property type="entry name" value="PROKAR_LIPOPROTEIN"/>
    <property type="match status" value="1"/>
</dbReference>
<keyword evidence="6" id="KW-0539">Nucleus</keyword>
<reference evidence="11" key="1">
    <citation type="submission" date="2013-06" db="EMBL/GenBank/DDBJ databases">
        <authorList>
            <person name="Zhao Q."/>
        </authorList>
    </citation>
    <scope>NUCLEOTIDE SEQUENCE</scope>
    <source>
        <strain evidence="11">cv. W1943</strain>
    </source>
</reference>
<dbReference type="Gramene" id="ORUFI01G49220.1">
    <property type="protein sequence ID" value="ORUFI01G49220.1"/>
    <property type="gene ID" value="ORUFI01G49220"/>
</dbReference>
<feature type="region of interest" description="Disordered" evidence="7">
    <location>
        <begin position="159"/>
        <end position="218"/>
    </location>
</feature>
<keyword evidence="4" id="KW-0238">DNA-binding</keyword>
<dbReference type="CDD" id="cd00167">
    <property type="entry name" value="SANT"/>
    <property type="match status" value="2"/>
</dbReference>
<feature type="domain" description="HTH myb-type" evidence="9">
    <location>
        <begin position="57"/>
        <end position="105"/>
    </location>
</feature>
<dbReference type="EnsemblPlants" id="ORUFI01G49220.1">
    <property type="protein sequence ID" value="ORUFI01G49220.1"/>
    <property type="gene ID" value="ORUFI01G49220"/>
</dbReference>
<dbReference type="AlphaFoldDB" id="A0A0E0N8A1"/>
<dbReference type="FunFam" id="1.10.10.60:FF:000011">
    <property type="entry name" value="Myb transcription factor"/>
    <property type="match status" value="1"/>
</dbReference>
<organism evidence="10 11">
    <name type="scientific">Oryza rufipogon</name>
    <name type="common">Brownbeard rice</name>
    <name type="synonym">Asian wild rice</name>
    <dbReference type="NCBI Taxonomy" id="4529"/>
    <lineage>
        <taxon>Eukaryota</taxon>
        <taxon>Viridiplantae</taxon>
        <taxon>Streptophyta</taxon>
        <taxon>Embryophyta</taxon>
        <taxon>Tracheophyta</taxon>
        <taxon>Spermatophyta</taxon>
        <taxon>Magnoliopsida</taxon>
        <taxon>Liliopsida</taxon>
        <taxon>Poales</taxon>
        <taxon>Poaceae</taxon>
        <taxon>BOP clade</taxon>
        <taxon>Oryzoideae</taxon>
        <taxon>Oryzeae</taxon>
        <taxon>Oryzinae</taxon>
        <taxon>Oryza</taxon>
    </lineage>
</organism>
<evidence type="ECO:0000256" key="3">
    <source>
        <dbReference type="ARBA" id="ARBA00023015"/>
    </source>
</evidence>
<keyword evidence="2" id="KW-0677">Repeat</keyword>
<dbReference type="InterPro" id="IPR001005">
    <property type="entry name" value="SANT/Myb"/>
</dbReference>
<evidence type="ECO:0000256" key="5">
    <source>
        <dbReference type="ARBA" id="ARBA00023163"/>
    </source>
</evidence>
<reference evidence="10" key="2">
    <citation type="submission" date="2015-06" db="UniProtKB">
        <authorList>
            <consortium name="EnsemblPlants"/>
        </authorList>
    </citation>
    <scope>IDENTIFICATION</scope>
</reference>
<dbReference type="GO" id="GO:0043565">
    <property type="term" value="F:sequence-specific DNA binding"/>
    <property type="evidence" value="ECO:0007669"/>
    <property type="project" value="InterPro"/>
</dbReference>
<proteinExistence type="predicted"/>
<sequence length="276" mass="31029">MVVAGKKQGRHSFSASSSSSSSSSCSVVQLGHHQRPQGEDPLIGIKAAAAGGGGIMRKGPWTEQEDVQLVWFVRLLGERRWDFLAKVSGLQRSGKSCRLRWVNYLHPGLKRGRMSPEEERMVVQLHAKLGNRWSRIAKSIPGRTDNEIKNYWRTHLRKLKLKQQKQQQSDDHHNDNDDDDDRNSSSSSSSSNSNSNLQQQPQPEDESSASGSLQAQHHEDQHQLFLHPLWNDDIIVDVDCWSSSTNVVAPPPMPASPLWDIDDAFFCSDYSLPLWG</sequence>
<feature type="compositionally biased region" description="Low complexity" evidence="7">
    <location>
        <begin position="184"/>
        <end position="200"/>
    </location>
</feature>
<dbReference type="GO" id="GO:0003700">
    <property type="term" value="F:DNA-binding transcription factor activity"/>
    <property type="evidence" value="ECO:0007669"/>
    <property type="project" value="InterPro"/>
</dbReference>
<dbReference type="eggNOG" id="KOG0048">
    <property type="taxonomic scope" value="Eukaryota"/>
</dbReference>
<dbReference type="InterPro" id="IPR017930">
    <property type="entry name" value="Myb_dom"/>
</dbReference>
<feature type="region of interest" description="Disordered" evidence="7">
    <location>
        <begin position="1"/>
        <end position="39"/>
    </location>
</feature>
<evidence type="ECO:0000256" key="4">
    <source>
        <dbReference type="ARBA" id="ARBA00023125"/>
    </source>
</evidence>
<dbReference type="Gene3D" id="1.10.10.60">
    <property type="entry name" value="Homeodomain-like"/>
    <property type="match status" value="2"/>
</dbReference>
<protein>
    <submittedName>
        <fullName evidence="10">Uncharacterized protein</fullName>
    </submittedName>
</protein>
<dbReference type="SUPFAM" id="SSF46689">
    <property type="entry name" value="Homeodomain-like"/>
    <property type="match status" value="1"/>
</dbReference>
<dbReference type="PANTHER" id="PTHR45675">
    <property type="entry name" value="MYB TRANSCRIPTION FACTOR-RELATED-RELATED"/>
    <property type="match status" value="1"/>
</dbReference>
<keyword evidence="5" id="KW-0804">Transcription</keyword>
<feature type="compositionally biased region" description="Low complexity" evidence="7">
    <location>
        <begin position="12"/>
        <end position="26"/>
    </location>
</feature>
<keyword evidence="11" id="KW-1185">Reference proteome</keyword>
<evidence type="ECO:0000256" key="2">
    <source>
        <dbReference type="ARBA" id="ARBA00022737"/>
    </source>
</evidence>
<evidence type="ECO:0000259" key="8">
    <source>
        <dbReference type="PROSITE" id="PS50090"/>
    </source>
</evidence>
<feature type="domain" description="HTH myb-type" evidence="9">
    <location>
        <begin position="106"/>
        <end position="160"/>
    </location>
</feature>
<dbReference type="PROSITE" id="PS51294">
    <property type="entry name" value="HTH_MYB"/>
    <property type="match status" value="2"/>
</dbReference>
<dbReference type="PROSITE" id="PS50090">
    <property type="entry name" value="MYB_LIKE"/>
    <property type="match status" value="2"/>
</dbReference>
<accession>A0A0E0N8A1</accession>
<keyword evidence="3" id="KW-0805">Transcription regulation</keyword>
<evidence type="ECO:0000313" key="10">
    <source>
        <dbReference type="EnsemblPlants" id="ORUFI01G49220.1"/>
    </source>
</evidence>
<dbReference type="Proteomes" id="UP000008022">
    <property type="component" value="Unassembled WGS sequence"/>
</dbReference>
<evidence type="ECO:0000256" key="6">
    <source>
        <dbReference type="ARBA" id="ARBA00023242"/>
    </source>
</evidence>
<dbReference type="Pfam" id="PF00249">
    <property type="entry name" value="Myb_DNA-binding"/>
    <property type="match status" value="2"/>
</dbReference>
<evidence type="ECO:0000259" key="9">
    <source>
        <dbReference type="PROSITE" id="PS51294"/>
    </source>
</evidence>
<dbReference type="InterPro" id="IPR009057">
    <property type="entry name" value="Homeodomain-like_sf"/>
</dbReference>
<name>A0A0E0N8A1_ORYRU</name>
<feature type="domain" description="Myb-like" evidence="8">
    <location>
        <begin position="56"/>
        <end position="105"/>
    </location>
</feature>